<comment type="similarity">
    <text evidence="2">Belongs to the peptidase A24 family.</text>
</comment>
<feature type="domain" description="Prepilin type IV endopeptidase peptidase" evidence="8">
    <location>
        <begin position="106"/>
        <end position="208"/>
    </location>
</feature>
<proteinExistence type="inferred from homology"/>
<dbReference type="GO" id="GO:0032259">
    <property type="term" value="P:methylation"/>
    <property type="evidence" value="ECO:0007669"/>
    <property type="project" value="UniProtKB-KW"/>
</dbReference>
<name>A0A1D3TN36_9FIRM</name>
<dbReference type="InterPro" id="IPR000045">
    <property type="entry name" value="Prepilin_IV_endopep_pep"/>
</dbReference>
<dbReference type="OrthoDB" id="9789291at2"/>
<dbReference type="Proteomes" id="UP000199315">
    <property type="component" value="Unassembled WGS sequence"/>
</dbReference>
<evidence type="ECO:0000259" key="9">
    <source>
        <dbReference type="Pfam" id="PF06750"/>
    </source>
</evidence>
<accession>A0A1D3TN36</accession>
<feature type="transmembrane region" description="Helical" evidence="7">
    <location>
        <begin position="6"/>
        <end position="29"/>
    </location>
</feature>
<evidence type="ECO:0000256" key="3">
    <source>
        <dbReference type="ARBA" id="ARBA00022475"/>
    </source>
</evidence>
<evidence type="ECO:0000256" key="2">
    <source>
        <dbReference type="ARBA" id="ARBA00005801"/>
    </source>
</evidence>
<feature type="transmembrane region" description="Helical" evidence="7">
    <location>
        <begin position="76"/>
        <end position="94"/>
    </location>
</feature>
<dbReference type="Pfam" id="PF01478">
    <property type="entry name" value="Peptidase_A24"/>
    <property type="match status" value="1"/>
</dbReference>
<dbReference type="PANTHER" id="PTHR30487:SF0">
    <property type="entry name" value="PREPILIN LEADER PEPTIDASE_N-METHYLTRANSFERASE-RELATED"/>
    <property type="match status" value="1"/>
</dbReference>
<evidence type="ECO:0000256" key="7">
    <source>
        <dbReference type="SAM" id="Phobius"/>
    </source>
</evidence>
<evidence type="ECO:0000256" key="4">
    <source>
        <dbReference type="ARBA" id="ARBA00022692"/>
    </source>
</evidence>
<evidence type="ECO:0000313" key="11">
    <source>
        <dbReference type="Proteomes" id="UP000199315"/>
    </source>
</evidence>
<evidence type="ECO:0000256" key="6">
    <source>
        <dbReference type="ARBA" id="ARBA00023136"/>
    </source>
</evidence>
<reference evidence="10 11" key="1">
    <citation type="submission" date="2016-09" db="EMBL/GenBank/DDBJ databases">
        <authorList>
            <person name="Capua I."/>
            <person name="De Benedictis P."/>
            <person name="Joannis T."/>
            <person name="Lombin L.H."/>
            <person name="Cattoli G."/>
        </authorList>
    </citation>
    <scope>NUCLEOTIDE SEQUENCE [LARGE SCALE GENOMIC DNA]</scope>
    <source>
        <strain evidence="10 11">GluBS11</strain>
    </source>
</reference>
<feature type="transmembrane region" description="Helical" evidence="7">
    <location>
        <begin position="149"/>
        <end position="169"/>
    </location>
</feature>
<dbReference type="GO" id="GO:0004190">
    <property type="term" value="F:aspartic-type endopeptidase activity"/>
    <property type="evidence" value="ECO:0007669"/>
    <property type="project" value="InterPro"/>
</dbReference>
<dbReference type="GO" id="GO:0005886">
    <property type="term" value="C:plasma membrane"/>
    <property type="evidence" value="ECO:0007669"/>
    <property type="project" value="UniProtKB-SubCell"/>
</dbReference>
<keyword evidence="3" id="KW-1003">Cell membrane</keyword>
<feature type="transmembrane region" description="Helical" evidence="7">
    <location>
        <begin position="125"/>
        <end position="143"/>
    </location>
</feature>
<keyword evidence="5 7" id="KW-1133">Transmembrane helix</keyword>
<dbReference type="EMBL" id="FMKA01000001">
    <property type="protein sequence ID" value="SCP94728.1"/>
    <property type="molecule type" value="Genomic_DNA"/>
</dbReference>
<organism evidence="10 11">
    <name type="scientific">Anaerobium acetethylicum</name>
    <dbReference type="NCBI Taxonomy" id="1619234"/>
    <lineage>
        <taxon>Bacteria</taxon>
        <taxon>Bacillati</taxon>
        <taxon>Bacillota</taxon>
        <taxon>Clostridia</taxon>
        <taxon>Lachnospirales</taxon>
        <taxon>Lachnospiraceae</taxon>
        <taxon>Anaerobium</taxon>
    </lineage>
</organism>
<feature type="transmembrane region" description="Helical" evidence="7">
    <location>
        <begin position="181"/>
        <end position="208"/>
    </location>
</feature>
<protein>
    <submittedName>
        <fullName evidence="10">Leader peptidase (Prepilin peptidase) / N-methyltransferase</fullName>
    </submittedName>
</protein>
<evidence type="ECO:0000256" key="5">
    <source>
        <dbReference type="ARBA" id="ARBA00022989"/>
    </source>
</evidence>
<dbReference type="STRING" id="1619234.SAMN05421730_10016"/>
<dbReference type="Pfam" id="PF06750">
    <property type="entry name" value="A24_N_bact"/>
    <property type="match status" value="1"/>
</dbReference>
<dbReference type="InterPro" id="IPR050882">
    <property type="entry name" value="Prepilin_peptidase/N-MTase"/>
</dbReference>
<dbReference type="GO" id="GO:0006465">
    <property type="term" value="P:signal peptide processing"/>
    <property type="evidence" value="ECO:0007669"/>
    <property type="project" value="TreeGrafter"/>
</dbReference>
<evidence type="ECO:0000256" key="1">
    <source>
        <dbReference type="ARBA" id="ARBA00004651"/>
    </source>
</evidence>
<dbReference type="AlphaFoldDB" id="A0A1D3TN36"/>
<dbReference type="GO" id="GO:0008168">
    <property type="term" value="F:methyltransferase activity"/>
    <property type="evidence" value="ECO:0007669"/>
    <property type="project" value="UniProtKB-KW"/>
</dbReference>
<keyword evidence="10" id="KW-0489">Methyltransferase</keyword>
<keyword evidence="10" id="KW-0808">Transferase</keyword>
<evidence type="ECO:0000259" key="8">
    <source>
        <dbReference type="Pfam" id="PF01478"/>
    </source>
</evidence>
<evidence type="ECO:0000313" key="10">
    <source>
        <dbReference type="EMBL" id="SCP94728.1"/>
    </source>
</evidence>
<dbReference type="Gene3D" id="1.20.120.1220">
    <property type="match status" value="1"/>
</dbReference>
<dbReference type="PANTHER" id="PTHR30487">
    <property type="entry name" value="TYPE 4 PREPILIN-LIKE PROTEINS LEADER PEPTIDE-PROCESSING ENZYME"/>
    <property type="match status" value="1"/>
</dbReference>
<keyword evidence="6 7" id="KW-0472">Membrane</keyword>
<keyword evidence="4 7" id="KW-0812">Transmembrane</keyword>
<dbReference type="RefSeq" id="WP_091228369.1">
    <property type="nucleotide sequence ID" value="NZ_FMKA01000001.1"/>
</dbReference>
<dbReference type="InterPro" id="IPR010627">
    <property type="entry name" value="Prepilin_pept_A24_N"/>
</dbReference>
<feature type="transmembrane region" description="Helical" evidence="7">
    <location>
        <begin position="100"/>
        <end position="118"/>
    </location>
</feature>
<feature type="domain" description="Prepilin peptidase A24 N-terminal" evidence="9">
    <location>
        <begin position="14"/>
        <end position="94"/>
    </location>
</feature>
<gene>
    <name evidence="10" type="ORF">SAMN05421730_10016</name>
</gene>
<feature type="transmembrane region" description="Helical" evidence="7">
    <location>
        <begin position="220"/>
        <end position="239"/>
    </location>
</feature>
<comment type="subcellular location">
    <subcellularLocation>
        <location evidence="1">Cell membrane</location>
        <topology evidence="1">Multi-pass membrane protein</topology>
    </subcellularLocation>
</comment>
<keyword evidence="11" id="KW-1185">Reference proteome</keyword>
<sequence>MPPEFLIAIVIFSYGIVIGSFLNVCIYRIPLQESTAKARSHCMACGTGLKWYELIPVFSYAALRGKCRTCKSSISIQYPVVELVNGILYLMIFWVNGMNAVSVLYCFLTSALIVLSVIDFRTYEIPFGINVFILALGLIRLALDYSNWSEYAIGLLVVSGFLYLIYIVTKGRGIGGGDVKLMAACGLLLGWKLIILAFFLGCILGSVIHLIRMRLSDEDHVLAMGPYLSAGVFVAALWGRQLTEWYFTLL</sequence>